<evidence type="ECO:0000313" key="3">
    <source>
        <dbReference type="Proteomes" id="UP000614334"/>
    </source>
</evidence>
<proteinExistence type="predicted"/>
<reference evidence="2" key="1">
    <citation type="submission" date="2020-09" db="EMBL/GenBank/DDBJ databases">
        <title>Comparative genome analyses of four rice-infecting Rhizoctonia solani isolates reveal extensive enrichment of homogalacturonan modification genes.</title>
        <authorList>
            <person name="Lee D.-Y."/>
            <person name="Jeon J."/>
            <person name="Kim K.-T."/>
            <person name="Cheong K."/>
            <person name="Song H."/>
            <person name="Choi G."/>
            <person name="Ko J."/>
            <person name="Opiyo S.O."/>
            <person name="Zuo S."/>
            <person name="Madhav S."/>
            <person name="Lee Y.-H."/>
            <person name="Wang G.-L."/>
        </authorList>
    </citation>
    <scope>NUCLEOTIDE SEQUENCE</scope>
    <source>
        <strain evidence="2">AG1-IA B2</strain>
    </source>
</reference>
<name>A0A8H7M9S8_9AGAM</name>
<evidence type="ECO:0000256" key="1">
    <source>
        <dbReference type="SAM" id="MobiDB-lite"/>
    </source>
</evidence>
<sequence>MVSAPPIPTNKTQSKKKQKEQQPEIRPDSTQKEKKRKKKQHEMPIRQGRKEETSNLKDNIRIADVPIPYTSPLTDEYLSDFAQRGLAYAYQYAQHVSLSSESERAAKQPWKFNKARQNWILRN</sequence>
<gene>
    <name evidence="2" type="ORF">RHS01_00721</name>
</gene>
<feature type="region of interest" description="Disordered" evidence="1">
    <location>
        <begin position="1"/>
        <end position="58"/>
    </location>
</feature>
<dbReference type="EMBL" id="JACYCF010000001">
    <property type="protein sequence ID" value="KAF8762005.1"/>
    <property type="molecule type" value="Genomic_DNA"/>
</dbReference>
<evidence type="ECO:0000313" key="2">
    <source>
        <dbReference type="EMBL" id="KAF8762005.1"/>
    </source>
</evidence>
<comment type="caution">
    <text evidence="2">The sequence shown here is derived from an EMBL/GenBank/DDBJ whole genome shotgun (WGS) entry which is preliminary data.</text>
</comment>
<dbReference type="AlphaFoldDB" id="A0A8H7M9S8"/>
<protein>
    <submittedName>
        <fullName evidence="2">Uncharacterized protein</fullName>
    </submittedName>
</protein>
<dbReference type="Proteomes" id="UP000614334">
    <property type="component" value="Unassembled WGS sequence"/>
</dbReference>
<feature type="compositionally biased region" description="Basic and acidic residues" evidence="1">
    <location>
        <begin position="41"/>
        <end position="58"/>
    </location>
</feature>
<organism evidence="2 3">
    <name type="scientific">Rhizoctonia solani</name>
    <dbReference type="NCBI Taxonomy" id="456999"/>
    <lineage>
        <taxon>Eukaryota</taxon>
        <taxon>Fungi</taxon>
        <taxon>Dikarya</taxon>
        <taxon>Basidiomycota</taxon>
        <taxon>Agaricomycotina</taxon>
        <taxon>Agaricomycetes</taxon>
        <taxon>Cantharellales</taxon>
        <taxon>Ceratobasidiaceae</taxon>
        <taxon>Rhizoctonia</taxon>
    </lineage>
</organism>
<feature type="compositionally biased region" description="Basic and acidic residues" evidence="1">
    <location>
        <begin position="19"/>
        <end position="32"/>
    </location>
</feature>
<accession>A0A8H7M9S8</accession>